<dbReference type="InterPro" id="IPR011990">
    <property type="entry name" value="TPR-like_helical_dom_sf"/>
</dbReference>
<proteinExistence type="inferred from homology"/>
<evidence type="ECO:0000313" key="3">
    <source>
        <dbReference type="Proteomes" id="UP000266841"/>
    </source>
</evidence>
<dbReference type="PANTHER" id="PTHR11102:SF160">
    <property type="entry name" value="ERAD-ASSOCIATED E3 UBIQUITIN-PROTEIN LIGASE COMPONENT HRD3"/>
    <property type="match status" value="1"/>
</dbReference>
<evidence type="ECO:0000313" key="2">
    <source>
        <dbReference type="EMBL" id="EJK62937.1"/>
    </source>
</evidence>
<dbReference type="AlphaFoldDB" id="K0SXF6"/>
<comment type="caution">
    <text evidence="2">The sequence shown here is derived from an EMBL/GenBank/DDBJ whole genome shotgun (WGS) entry which is preliminary data.</text>
</comment>
<accession>K0SXF6</accession>
<dbReference type="PANTHER" id="PTHR11102">
    <property type="entry name" value="SEL-1-LIKE PROTEIN"/>
    <property type="match status" value="1"/>
</dbReference>
<sequence length="467" mass="51416">MLILSAGALESFLYRSVHASSVGDGGGSGGGIHRPARYFPGKGTVLQANYVSYLEPILIVVEQERAHIGGIASSTANSANAKWKNVHNRLFDSATGVLRHFKPWTADGWKKLKAAILGGILERGDALWHQEDSRGNTHKARWMELAHALQEQRLEATEDYQRNLNERQVETADRRARLGAATQELGLRTIAATTYEMICGACQQMHPEESYREVQRGLRQRIRRCEECAAAGRQLVLMTKGRTRSEGDDCPICSLPLPLDSEESTFQACCMTKLCDGCILAAEEAGMYDCPFCRTPTANARESIRMAQKRADAGDPTAIYFMGTQYDCGLMGLEKDVARAVKLYKRAAELGVKEAHFNLGCLYFEGVELPKDTGKAIQHYEVAAMQGHVGSRFNLGCMDCLAGNYDIALQHWMIAANLGLGTALDKIKDMFESDLATEANYMEALRGNQSAIEEMASPDRDEARSSG</sequence>
<dbReference type="InterPro" id="IPR050767">
    <property type="entry name" value="Sel1_AlgK"/>
</dbReference>
<keyword evidence="3" id="KW-1185">Reference proteome</keyword>
<evidence type="ECO:0000256" key="1">
    <source>
        <dbReference type="ARBA" id="ARBA00038101"/>
    </source>
</evidence>
<dbReference type="EMBL" id="AGNL01018531">
    <property type="protein sequence ID" value="EJK62937.1"/>
    <property type="molecule type" value="Genomic_DNA"/>
</dbReference>
<comment type="similarity">
    <text evidence="1">Belongs to the sel-1 family.</text>
</comment>
<dbReference type="Gene3D" id="1.25.40.10">
    <property type="entry name" value="Tetratricopeptide repeat domain"/>
    <property type="match status" value="1"/>
</dbReference>
<name>K0SXF6_THAOC</name>
<gene>
    <name evidence="2" type="ORF">THAOC_16433</name>
</gene>
<dbReference type="eggNOG" id="KOG1550">
    <property type="taxonomic scope" value="Eukaryota"/>
</dbReference>
<organism evidence="2 3">
    <name type="scientific">Thalassiosira oceanica</name>
    <name type="common">Marine diatom</name>
    <dbReference type="NCBI Taxonomy" id="159749"/>
    <lineage>
        <taxon>Eukaryota</taxon>
        <taxon>Sar</taxon>
        <taxon>Stramenopiles</taxon>
        <taxon>Ochrophyta</taxon>
        <taxon>Bacillariophyta</taxon>
        <taxon>Coscinodiscophyceae</taxon>
        <taxon>Thalassiosirophycidae</taxon>
        <taxon>Thalassiosirales</taxon>
        <taxon>Thalassiosiraceae</taxon>
        <taxon>Thalassiosira</taxon>
    </lineage>
</organism>
<dbReference type="SUPFAM" id="SSF81901">
    <property type="entry name" value="HCP-like"/>
    <property type="match status" value="1"/>
</dbReference>
<dbReference type="SUPFAM" id="SSF57850">
    <property type="entry name" value="RING/U-box"/>
    <property type="match status" value="1"/>
</dbReference>
<protein>
    <recommendedName>
        <fullName evidence="4">RING-type domain-containing protein</fullName>
    </recommendedName>
</protein>
<dbReference type="Pfam" id="PF08238">
    <property type="entry name" value="Sel1"/>
    <property type="match status" value="2"/>
</dbReference>
<dbReference type="InterPro" id="IPR006597">
    <property type="entry name" value="Sel1-like"/>
</dbReference>
<dbReference type="OrthoDB" id="2384430at2759"/>
<dbReference type="SMART" id="SM00671">
    <property type="entry name" value="SEL1"/>
    <property type="match status" value="3"/>
</dbReference>
<reference evidence="2 3" key="1">
    <citation type="journal article" date="2012" name="Genome Biol.">
        <title>Genome and low-iron response of an oceanic diatom adapted to chronic iron limitation.</title>
        <authorList>
            <person name="Lommer M."/>
            <person name="Specht M."/>
            <person name="Roy A.S."/>
            <person name="Kraemer L."/>
            <person name="Andreson R."/>
            <person name="Gutowska M.A."/>
            <person name="Wolf J."/>
            <person name="Bergner S.V."/>
            <person name="Schilhabel M.B."/>
            <person name="Klostermeier U.C."/>
            <person name="Beiko R.G."/>
            <person name="Rosenstiel P."/>
            <person name="Hippler M."/>
            <person name="Laroche J."/>
        </authorList>
    </citation>
    <scope>NUCLEOTIDE SEQUENCE [LARGE SCALE GENOMIC DNA]</scope>
    <source>
        <strain evidence="2 3">CCMP1005</strain>
    </source>
</reference>
<dbReference type="Proteomes" id="UP000266841">
    <property type="component" value="Unassembled WGS sequence"/>
</dbReference>
<evidence type="ECO:0008006" key="4">
    <source>
        <dbReference type="Google" id="ProtNLM"/>
    </source>
</evidence>